<dbReference type="AlphaFoldDB" id="A0A9Q5N6G5"/>
<feature type="compositionally biased region" description="Basic and acidic residues" evidence="1">
    <location>
        <begin position="90"/>
        <end position="99"/>
    </location>
</feature>
<accession>A0A9Q5N6G5</accession>
<evidence type="ECO:0000313" key="4">
    <source>
        <dbReference type="Proteomes" id="UP000757232"/>
    </source>
</evidence>
<dbReference type="EMBL" id="LNZH02000207">
    <property type="protein sequence ID" value="OCB85773.1"/>
    <property type="molecule type" value="Genomic_DNA"/>
</dbReference>
<dbReference type="PROSITE" id="PS51925">
    <property type="entry name" value="SWIB_MDM2"/>
    <property type="match status" value="1"/>
</dbReference>
<feature type="compositionally biased region" description="Low complexity" evidence="1">
    <location>
        <begin position="155"/>
        <end position="166"/>
    </location>
</feature>
<feature type="compositionally biased region" description="Basic residues" evidence="1">
    <location>
        <begin position="167"/>
        <end position="180"/>
    </location>
</feature>
<evidence type="ECO:0000259" key="2">
    <source>
        <dbReference type="PROSITE" id="PS51925"/>
    </source>
</evidence>
<evidence type="ECO:0000313" key="3">
    <source>
        <dbReference type="EMBL" id="OCB85773.1"/>
    </source>
</evidence>
<dbReference type="Proteomes" id="UP000757232">
    <property type="component" value="Unassembled WGS sequence"/>
</dbReference>
<name>A0A9Q5N6G5_SANBA</name>
<dbReference type="PANTHER" id="PTHR13844">
    <property type="entry name" value="SWI/SNF-RELATED MATRIX-ASSOCIATED ACTIN-DEPENDENT REGULATOR OF CHROMATIN SUBFAMILY D"/>
    <property type="match status" value="1"/>
</dbReference>
<dbReference type="Pfam" id="PF02201">
    <property type="entry name" value="SWIB"/>
    <property type="match status" value="1"/>
</dbReference>
<dbReference type="CDD" id="cd10567">
    <property type="entry name" value="SWIB-MDM2_like"/>
    <property type="match status" value="1"/>
</dbReference>
<feature type="compositionally biased region" description="Basic and acidic residues" evidence="1">
    <location>
        <begin position="132"/>
        <end position="145"/>
    </location>
</feature>
<dbReference type="SUPFAM" id="SSF47592">
    <property type="entry name" value="SWIB/MDM2 domain"/>
    <property type="match status" value="1"/>
</dbReference>
<gene>
    <name evidence="3" type="ORF">A7U60_g7125</name>
</gene>
<dbReference type="SMART" id="SM00151">
    <property type="entry name" value="SWIB"/>
    <property type="match status" value="1"/>
</dbReference>
<dbReference type="InterPro" id="IPR019835">
    <property type="entry name" value="SWIB_domain"/>
</dbReference>
<reference evidence="3" key="1">
    <citation type="submission" date="2016-06" db="EMBL/GenBank/DDBJ databases">
        <title>Draft Genome sequence of the fungus Inonotus baumii.</title>
        <authorList>
            <person name="Zhu H."/>
            <person name="Lin W."/>
        </authorList>
    </citation>
    <scope>NUCLEOTIDE SEQUENCE</scope>
    <source>
        <strain evidence="3">821</strain>
    </source>
</reference>
<comment type="caution">
    <text evidence="3">The sequence shown here is derived from an EMBL/GenBank/DDBJ whole genome shotgun (WGS) entry which is preliminary data.</text>
</comment>
<feature type="compositionally biased region" description="Acidic residues" evidence="1">
    <location>
        <begin position="189"/>
        <end position="200"/>
    </location>
</feature>
<organism evidence="3 4">
    <name type="scientific">Sanghuangporus baumii</name>
    <name type="common">Phellinus baumii</name>
    <dbReference type="NCBI Taxonomy" id="108892"/>
    <lineage>
        <taxon>Eukaryota</taxon>
        <taxon>Fungi</taxon>
        <taxon>Dikarya</taxon>
        <taxon>Basidiomycota</taxon>
        <taxon>Agaricomycotina</taxon>
        <taxon>Agaricomycetes</taxon>
        <taxon>Hymenochaetales</taxon>
        <taxon>Hymenochaetaceae</taxon>
        <taxon>Sanghuangporus</taxon>
    </lineage>
</organism>
<dbReference type="OrthoDB" id="10251073at2759"/>
<evidence type="ECO:0000256" key="1">
    <source>
        <dbReference type="SAM" id="MobiDB-lite"/>
    </source>
</evidence>
<protein>
    <recommendedName>
        <fullName evidence="2">DM2 domain-containing protein</fullName>
    </recommendedName>
</protein>
<proteinExistence type="predicted"/>
<feature type="domain" description="DM2" evidence="2">
    <location>
        <begin position="233"/>
        <end position="310"/>
    </location>
</feature>
<keyword evidence="4" id="KW-1185">Reference proteome</keyword>
<dbReference type="InterPro" id="IPR036885">
    <property type="entry name" value="SWIB_MDM2_dom_sf"/>
</dbReference>
<feature type="compositionally biased region" description="Gly residues" evidence="1">
    <location>
        <begin position="219"/>
        <end position="232"/>
    </location>
</feature>
<feature type="region of interest" description="Disordered" evidence="1">
    <location>
        <begin position="68"/>
        <end position="234"/>
    </location>
</feature>
<dbReference type="InterPro" id="IPR003121">
    <property type="entry name" value="SWIB_MDM2_domain"/>
</dbReference>
<dbReference type="Gene3D" id="1.10.245.10">
    <property type="entry name" value="SWIB/MDM2 domain"/>
    <property type="match status" value="1"/>
</dbReference>
<sequence length="312" mass="34458">MANELESHIRTILQSTPVEQLGTITAKDVRSRLLAEGTVDEAWIKANKKAVNALIGSVYEESCAPLVPVQPSQDDASVPKQEEDEYVNGHGEEYSEREGTATTSQYADEYEEDGFGISTPPPAKAKKRSKSKRELTDEEYARRLSSELNGRPRSSRLGKTSSSTSSRSKKSLSRTPKRSKKSAEHVDDSEGGGSEDEDGTGYDSDSRRPAKKRKSRKSGAGGEEGGGGGAKGGFKKEYILSVPLSALLEVDRLSRPQVVKQLWEYIKNNNLQNPSNRREILCDDQLRPIFNADKIDMFKMNKVLGQHLHEAE</sequence>